<feature type="site" description="Contributes to redox potential value" evidence="9">
    <location>
        <position position="30"/>
    </location>
</feature>
<comment type="similarity">
    <text evidence="1 8">Belongs to the thioredoxin family.</text>
</comment>
<proteinExistence type="inferred from homology"/>
<evidence type="ECO:0000256" key="5">
    <source>
        <dbReference type="ARBA" id="ARBA00023157"/>
    </source>
</evidence>
<feature type="active site" description="Nucleophile" evidence="9">
    <location>
        <position position="32"/>
    </location>
</feature>
<dbReference type="SUPFAM" id="SSF52833">
    <property type="entry name" value="Thioredoxin-like"/>
    <property type="match status" value="1"/>
</dbReference>
<dbReference type="FunFam" id="3.40.30.10:FF:000001">
    <property type="entry name" value="Thioredoxin"/>
    <property type="match status" value="1"/>
</dbReference>
<organism evidence="12 13">
    <name type="scientific">Latilactobacillus sakei</name>
    <name type="common">Lactobacillus sakei</name>
    <dbReference type="NCBI Taxonomy" id="1599"/>
    <lineage>
        <taxon>Bacteria</taxon>
        <taxon>Bacillati</taxon>
        <taxon>Bacillota</taxon>
        <taxon>Bacilli</taxon>
        <taxon>Lactobacillales</taxon>
        <taxon>Lactobacillaceae</taxon>
        <taxon>Latilactobacillus</taxon>
    </lineage>
</organism>
<dbReference type="InterPro" id="IPR013766">
    <property type="entry name" value="Thioredoxin_domain"/>
</dbReference>
<gene>
    <name evidence="12" type="primary">trxA</name>
    <name evidence="12" type="ORF">QBD03_01765</name>
</gene>
<dbReference type="Gene3D" id="3.40.30.10">
    <property type="entry name" value="Glutaredoxin"/>
    <property type="match status" value="1"/>
</dbReference>
<keyword evidence="4" id="KW-0249">Electron transport</keyword>
<feature type="disulfide bond" description="Redox-active" evidence="10">
    <location>
        <begin position="29"/>
        <end position="32"/>
    </location>
</feature>
<feature type="site" description="Deprotonates C-terminal active site Cys" evidence="9">
    <location>
        <position position="23"/>
    </location>
</feature>
<evidence type="ECO:0000313" key="13">
    <source>
        <dbReference type="Proteomes" id="UP001179858"/>
    </source>
</evidence>
<keyword evidence="6 10" id="KW-0676">Redox-active center</keyword>
<dbReference type="NCBIfam" id="TIGR01068">
    <property type="entry name" value="thioredoxin"/>
    <property type="match status" value="1"/>
</dbReference>
<dbReference type="InterPro" id="IPR005746">
    <property type="entry name" value="Thioredoxin"/>
</dbReference>
<dbReference type="Pfam" id="PF00085">
    <property type="entry name" value="Thioredoxin"/>
    <property type="match status" value="1"/>
</dbReference>
<reference evidence="12" key="1">
    <citation type="submission" date="2023-04" db="EMBL/GenBank/DDBJ databases">
        <title>Novel strain of Lactilactobacillus sakei and use thereof.</title>
        <authorList>
            <person name="Kim S.Y."/>
        </authorList>
    </citation>
    <scope>NUCLEOTIDE SEQUENCE</scope>
    <source>
        <strain evidence="12">HUP1</strain>
    </source>
</reference>
<dbReference type="PANTHER" id="PTHR45663">
    <property type="entry name" value="GEO12009P1"/>
    <property type="match status" value="1"/>
</dbReference>
<evidence type="ECO:0000256" key="4">
    <source>
        <dbReference type="ARBA" id="ARBA00022982"/>
    </source>
</evidence>
<dbReference type="AlphaFoldDB" id="A0AAF0GPU1"/>
<name>A0AAF0GPU1_LATSK</name>
<dbReference type="PIRSF" id="PIRSF000077">
    <property type="entry name" value="Thioredoxin"/>
    <property type="match status" value="1"/>
</dbReference>
<sequence length="111" mass="12557">MTQTITANNIEAFVAEEPLVILDFWADWCMPCKIMTPMIQELHAASNDAFKLGMVDVEDQPELAERYDIQSVPTLLIFKKGKAAEKVTGAFPKEKLKRYLDKKIAESNHEG</sequence>
<evidence type="ECO:0000256" key="2">
    <source>
        <dbReference type="ARBA" id="ARBA00020570"/>
    </source>
</evidence>
<evidence type="ECO:0000256" key="3">
    <source>
        <dbReference type="ARBA" id="ARBA00022448"/>
    </source>
</evidence>
<dbReference type="EMBL" id="CP122959">
    <property type="protein sequence ID" value="WGI19493.1"/>
    <property type="molecule type" value="Genomic_DNA"/>
</dbReference>
<keyword evidence="3" id="KW-0813">Transport</keyword>
<dbReference type="RefSeq" id="WP_056947734.1">
    <property type="nucleotide sequence ID" value="NZ_CABMJT010000001.1"/>
</dbReference>
<feature type="site" description="Contributes to redox potential value" evidence="9">
    <location>
        <position position="31"/>
    </location>
</feature>
<dbReference type="Proteomes" id="UP001179858">
    <property type="component" value="Chromosome"/>
</dbReference>
<dbReference type="GO" id="GO:0005737">
    <property type="term" value="C:cytoplasm"/>
    <property type="evidence" value="ECO:0007669"/>
    <property type="project" value="TreeGrafter"/>
</dbReference>
<protein>
    <recommendedName>
        <fullName evidence="2 7">Thioredoxin</fullName>
    </recommendedName>
</protein>
<evidence type="ECO:0000256" key="8">
    <source>
        <dbReference type="PIRNR" id="PIRNR000077"/>
    </source>
</evidence>
<dbReference type="PRINTS" id="PR00421">
    <property type="entry name" value="THIOREDOXIN"/>
</dbReference>
<dbReference type="GO" id="GO:0015035">
    <property type="term" value="F:protein-disulfide reductase activity"/>
    <property type="evidence" value="ECO:0007669"/>
    <property type="project" value="UniProtKB-UniRule"/>
</dbReference>
<feature type="active site" description="Nucleophile" evidence="9">
    <location>
        <position position="29"/>
    </location>
</feature>
<dbReference type="CDD" id="cd02947">
    <property type="entry name" value="TRX_family"/>
    <property type="match status" value="1"/>
</dbReference>
<accession>A0AAF0GPU1</accession>
<evidence type="ECO:0000256" key="1">
    <source>
        <dbReference type="ARBA" id="ARBA00008987"/>
    </source>
</evidence>
<evidence type="ECO:0000256" key="6">
    <source>
        <dbReference type="ARBA" id="ARBA00023284"/>
    </source>
</evidence>
<evidence type="ECO:0000256" key="9">
    <source>
        <dbReference type="PIRSR" id="PIRSR000077-1"/>
    </source>
</evidence>
<evidence type="ECO:0000256" key="7">
    <source>
        <dbReference type="NCBIfam" id="TIGR01068"/>
    </source>
</evidence>
<dbReference type="PROSITE" id="PS51352">
    <property type="entry name" value="THIOREDOXIN_2"/>
    <property type="match status" value="1"/>
</dbReference>
<keyword evidence="5 10" id="KW-1015">Disulfide bond</keyword>
<dbReference type="PANTHER" id="PTHR45663:SF11">
    <property type="entry name" value="GEO12009P1"/>
    <property type="match status" value="1"/>
</dbReference>
<feature type="domain" description="Thioredoxin" evidence="11">
    <location>
        <begin position="1"/>
        <end position="105"/>
    </location>
</feature>
<evidence type="ECO:0000313" key="12">
    <source>
        <dbReference type="EMBL" id="WGI19493.1"/>
    </source>
</evidence>
<evidence type="ECO:0000259" key="11">
    <source>
        <dbReference type="PROSITE" id="PS51352"/>
    </source>
</evidence>
<dbReference type="InterPro" id="IPR036249">
    <property type="entry name" value="Thioredoxin-like_sf"/>
</dbReference>
<evidence type="ECO:0000256" key="10">
    <source>
        <dbReference type="PIRSR" id="PIRSR000077-4"/>
    </source>
</evidence>